<reference evidence="8" key="1">
    <citation type="journal article" date="2020" name="mSystems">
        <title>Genome- and Community-Level Interaction Insights into Carbon Utilization and Element Cycling Functions of Hydrothermarchaeota in Hydrothermal Sediment.</title>
        <authorList>
            <person name="Zhou Z."/>
            <person name="Liu Y."/>
            <person name="Xu W."/>
            <person name="Pan J."/>
            <person name="Luo Z.H."/>
            <person name="Li M."/>
        </authorList>
    </citation>
    <scope>NUCLEOTIDE SEQUENCE</scope>
    <source>
        <strain evidence="8">SpSt-997</strain>
    </source>
</reference>
<organism evidence="8">
    <name type="scientific">Acidicaldus sp</name>
    <dbReference type="NCBI Taxonomy" id="1872105"/>
    <lineage>
        <taxon>Bacteria</taxon>
        <taxon>Pseudomonadati</taxon>
        <taxon>Pseudomonadota</taxon>
        <taxon>Alphaproteobacteria</taxon>
        <taxon>Acetobacterales</taxon>
        <taxon>Acetobacteraceae</taxon>
        <taxon>Acidicaldus</taxon>
    </lineage>
</organism>
<dbReference type="GO" id="GO:0030288">
    <property type="term" value="C:outer membrane-bounded periplasmic space"/>
    <property type="evidence" value="ECO:0007669"/>
    <property type="project" value="InterPro"/>
</dbReference>
<feature type="transmembrane region" description="Helical" evidence="6">
    <location>
        <begin position="14"/>
        <end position="34"/>
    </location>
</feature>
<dbReference type="InterPro" id="IPR017937">
    <property type="entry name" value="Thioredoxin_CS"/>
</dbReference>
<evidence type="ECO:0000313" key="8">
    <source>
        <dbReference type="EMBL" id="HGC42515.1"/>
    </source>
</evidence>
<feature type="domain" description="Thioredoxin" evidence="7">
    <location>
        <begin position="50"/>
        <end position="193"/>
    </location>
</feature>
<dbReference type="Gene3D" id="3.40.30.10">
    <property type="entry name" value="Glutaredoxin"/>
    <property type="match status" value="1"/>
</dbReference>
<proteinExistence type="inferred from homology"/>
<dbReference type="PANTHER" id="PTHR42852">
    <property type="entry name" value="THIOL:DISULFIDE INTERCHANGE PROTEIN DSBE"/>
    <property type="match status" value="1"/>
</dbReference>
<dbReference type="NCBIfam" id="TIGR00385">
    <property type="entry name" value="dsbE"/>
    <property type="match status" value="1"/>
</dbReference>
<evidence type="ECO:0000256" key="6">
    <source>
        <dbReference type="SAM" id="Phobius"/>
    </source>
</evidence>
<evidence type="ECO:0000256" key="4">
    <source>
        <dbReference type="ARBA" id="ARBA00023157"/>
    </source>
</evidence>
<dbReference type="GO" id="GO:0015036">
    <property type="term" value="F:disulfide oxidoreductase activity"/>
    <property type="evidence" value="ECO:0007669"/>
    <property type="project" value="InterPro"/>
</dbReference>
<name>A0A8J4H8X7_9PROT</name>
<dbReference type="PROSITE" id="PS00194">
    <property type="entry name" value="THIOREDOXIN_1"/>
    <property type="match status" value="1"/>
</dbReference>
<dbReference type="InterPro" id="IPR013766">
    <property type="entry name" value="Thioredoxin_domain"/>
</dbReference>
<dbReference type="PANTHER" id="PTHR42852:SF6">
    <property type="entry name" value="THIOL:DISULFIDE INTERCHANGE PROTEIN DSBE"/>
    <property type="match status" value="1"/>
</dbReference>
<evidence type="ECO:0000256" key="5">
    <source>
        <dbReference type="ARBA" id="ARBA00023284"/>
    </source>
</evidence>
<keyword evidence="3" id="KW-0201">Cytochrome c-type biogenesis</keyword>
<comment type="caution">
    <text evidence="8">The sequence shown here is derived from an EMBL/GenBank/DDBJ whole genome shotgun (WGS) entry which is preliminary data.</text>
</comment>
<gene>
    <name evidence="8" type="ORF">ENY07_04720</name>
</gene>
<dbReference type="InterPro" id="IPR050553">
    <property type="entry name" value="Thioredoxin_ResA/DsbE_sf"/>
</dbReference>
<keyword evidence="6" id="KW-0472">Membrane</keyword>
<evidence type="ECO:0000259" key="7">
    <source>
        <dbReference type="PROSITE" id="PS51352"/>
    </source>
</evidence>
<accession>A0A8J4H8X7</accession>
<comment type="subcellular location">
    <subcellularLocation>
        <location evidence="1">Cell envelope</location>
    </subcellularLocation>
</comment>
<dbReference type="InterPro" id="IPR036249">
    <property type="entry name" value="Thioredoxin-like_sf"/>
</dbReference>
<dbReference type="GO" id="GO:0017004">
    <property type="term" value="P:cytochrome complex assembly"/>
    <property type="evidence" value="ECO:0007669"/>
    <property type="project" value="UniProtKB-KW"/>
</dbReference>
<dbReference type="SUPFAM" id="SSF52833">
    <property type="entry name" value="Thioredoxin-like"/>
    <property type="match status" value="1"/>
</dbReference>
<evidence type="ECO:0000256" key="1">
    <source>
        <dbReference type="ARBA" id="ARBA00004196"/>
    </source>
</evidence>
<keyword evidence="6" id="KW-0812">Transmembrane</keyword>
<dbReference type="InterPro" id="IPR013740">
    <property type="entry name" value="Redoxin"/>
</dbReference>
<keyword evidence="5" id="KW-0676">Redox-active center</keyword>
<sequence length="193" mass="20537">MSGAEPARVLPRRLLLALPLVAAAAGGLGFYALLRRMEAGRYDPHGVDNPLVGHAIPTFAALPAQAPATQGFGAADLRAAGRPVLVNFFASWCVPCRIEHPQLMALARAGVPLWGIAYKDHEAAAEALLAEEGNPYHQLARDESGRVSIDWGIYGVPETFLIDRAGIVRGHWAGPLSADLVASEVRPMLGKYA</sequence>
<dbReference type="EMBL" id="DTQM01000090">
    <property type="protein sequence ID" value="HGC42515.1"/>
    <property type="molecule type" value="Genomic_DNA"/>
</dbReference>
<comment type="similarity">
    <text evidence="2">Belongs to the thioredoxin family. DsbE subfamily.</text>
</comment>
<evidence type="ECO:0000256" key="3">
    <source>
        <dbReference type="ARBA" id="ARBA00022748"/>
    </source>
</evidence>
<keyword evidence="4" id="KW-1015">Disulfide bond</keyword>
<dbReference type="InterPro" id="IPR004799">
    <property type="entry name" value="Periplasmic_diS_OxRdtase_DsbE"/>
</dbReference>
<evidence type="ECO:0000256" key="2">
    <source>
        <dbReference type="ARBA" id="ARBA00007758"/>
    </source>
</evidence>
<dbReference type="PROSITE" id="PS51352">
    <property type="entry name" value="THIOREDOXIN_2"/>
    <property type="match status" value="1"/>
</dbReference>
<dbReference type="AlphaFoldDB" id="A0A8J4H8X7"/>
<keyword evidence="6" id="KW-1133">Transmembrane helix</keyword>
<protein>
    <submittedName>
        <fullName evidence="8">DsbE family thiol:disulfide interchange protein</fullName>
    </submittedName>
</protein>
<dbReference type="Pfam" id="PF08534">
    <property type="entry name" value="Redoxin"/>
    <property type="match status" value="1"/>
</dbReference>